<organism evidence="2 3">
    <name type="scientific">Kuraishia capsulata CBS 1993</name>
    <dbReference type="NCBI Taxonomy" id="1382522"/>
    <lineage>
        <taxon>Eukaryota</taxon>
        <taxon>Fungi</taxon>
        <taxon>Dikarya</taxon>
        <taxon>Ascomycota</taxon>
        <taxon>Saccharomycotina</taxon>
        <taxon>Pichiomycetes</taxon>
        <taxon>Pichiales</taxon>
        <taxon>Pichiaceae</taxon>
        <taxon>Kuraishia</taxon>
    </lineage>
</organism>
<dbReference type="Proteomes" id="UP000019384">
    <property type="component" value="Unassembled WGS sequence"/>
</dbReference>
<dbReference type="AlphaFoldDB" id="W6MLB5"/>
<name>W6MLB5_9ASCO</name>
<evidence type="ECO:0000313" key="2">
    <source>
        <dbReference type="EMBL" id="CDK26898.1"/>
    </source>
</evidence>
<reference evidence="2" key="2">
    <citation type="submission" date="2014-02" db="EMBL/GenBank/DDBJ databases">
        <title>Complete DNA sequence of /Kuraishia capsulata/ illustrates novel genomic features among budding yeasts (/Saccharomycotina/).</title>
        <authorList>
            <person name="Morales L."/>
            <person name="Noel B."/>
            <person name="Porcel B."/>
            <person name="Marcet-Houben M."/>
            <person name="Hullo M-F."/>
            <person name="Sacerdot C."/>
            <person name="Tekaia F."/>
            <person name="Leh-Louis V."/>
            <person name="Despons L."/>
            <person name="Khanna V."/>
            <person name="Aury J-M."/>
            <person name="Barbe V."/>
            <person name="Couloux A."/>
            <person name="Labadie K."/>
            <person name="Pelletier E."/>
            <person name="Souciet J-L."/>
            <person name="Boekhout T."/>
            <person name="Gabaldon T."/>
            <person name="Wincker P."/>
            <person name="Dujon B."/>
        </authorList>
    </citation>
    <scope>NUCLEOTIDE SEQUENCE</scope>
    <source>
        <strain evidence="2">CBS 1993</strain>
    </source>
</reference>
<gene>
    <name evidence="2" type="ORF">KUCA_T00002873001</name>
</gene>
<protein>
    <submittedName>
        <fullName evidence="2">Uncharacterized protein</fullName>
    </submittedName>
</protein>
<reference evidence="2" key="1">
    <citation type="submission" date="2013-12" db="EMBL/GenBank/DDBJ databases">
        <authorList>
            <person name="Genoscope - CEA"/>
        </authorList>
    </citation>
    <scope>NUCLEOTIDE SEQUENCE</scope>
    <source>
        <strain evidence="2">CBS 1993</strain>
    </source>
</reference>
<feature type="region of interest" description="Disordered" evidence="1">
    <location>
        <begin position="63"/>
        <end position="84"/>
    </location>
</feature>
<dbReference type="RefSeq" id="XP_022458894.1">
    <property type="nucleotide sequence ID" value="XM_022603161.1"/>
</dbReference>
<proteinExistence type="predicted"/>
<feature type="region of interest" description="Disordered" evidence="1">
    <location>
        <begin position="1"/>
        <end position="34"/>
    </location>
</feature>
<feature type="compositionally biased region" description="Basic residues" evidence="1">
    <location>
        <begin position="10"/>
        <end position="33"/>
    </location>
</feature>
<keyword evidence="3" id="KW-1185">Reference proteome</keyword>
<accession>W6MLB5</accession>
<dbReference type="GeneID" id="34520282"/>
<dbReference type="EMBL" id="HG793127">
    <property type="protein sequence ID" value="CDK26898.1"/>
    <property type="molecule type" value="Genomic_DNA"/>
</dbReference>
<evidence type="ECO:0000256" key="1">
    <source>
        <dbReference type="SAM" id="MobiDB-lite"/>
    </source>
</evidence>
<dbReference type="HOGENOM" id="CLU_2223668_0_0_1"/>
<evidence type="ECO:0000313" key="3">
    <source>
        <dbReference type="Proteomes" id="UP000019384"/>
    </source>
</evidence>
<sequence>MAKPNDTPKLKARSKAKTANKVSKRQVKAKARSAKAMVEKLNTANGSELNILREVEAKTEEKAGALKGLRHEQQKDAEKKKITEEKEKALDNDLTAQLEMITGISL</sequence>